<sequence>MGECTKKKSALSISGQTSLRILSHRAGGAPFRQHSTISEVLNPAVGQHNSPCSTWHIHGHVVQKTEFTTWMDDVIKTENNQDEKRAWV</sequence>
<dbReference type="Proteomes" id="UP001054945">
    <property type="component" value="Unassembled WGS sequence"/>
</dbReference>
<reference evidence="1 2" key="1">
    <citation type="submission" date="2021-06" db="EMBL/GenBank/DDBJ databases">
        <title>Caerostris extrusa draft genome.</title>
        <authorList>
            <person name="Kono N."/>
            <person name="Arakawa K."/>
        </authorList>
    </citation>
    <scope>NUCLEOTIDE SEQUENCE [LARGE SCALE GENOMIC DNA]</scope>
</reference>
<organism evidence="1 2">
    <name type="scientific">Caerostris extrusa</name>
    <name type="common">Bark spider</name>
    <name type="synonym">Caerostris bankana</name>
    <dbReference type="NCBI Taxonomy" id="172846"/>
    <lineage>
        <taxon>Eukaryota</taxon>
        <taxon>Metazoa</taxon>
        <taxon>Ecdysozoa</taxon>
        <taxon>Arthropoda</taxon>
        <taxon>Chelicerata</taxon>
        <taxon>Arachnida</taxon>
        <taxon>Araneae</taxon>
        <taxon>Araneomorphae</taxon>
        <taxon>Entelegynae</taxon>
        <taxon>Araneoidea</taxon>
        <taxon>Araneidae</taxon>
        <taxon>Caerostris</taxon>
    </lineage>
</organism>
<name>A0AAV4SFT7_CAEEX</name>
<dbReference type="AlphaFoldDB" id="A0AAV4SFT7"/>
<keyword evidence="2" id="KW-1185">Reference proteome</keyword>
<gene>
    <name evidence="1" type="ORF">CEXT_518001</name>
</gene>
<dbReference type="EMBL" id="BPLR01009526">
    <property type="protein sequence ID" value="GIY32620.1"/>
    <property type="molecule type" value="Genomic_DNA"/>
</dbReference>
<evidence type="ECO:0000313" key="1">
    <source>
        <dbReference type="EMBL" id="GIY32620.1"/>
    </source>
</evidence>
<comment type="caution">
    <text evidence="1">The sequence shown here is derived from an EMBL/GenBank/DDBJ whole genome shotgun (WGS) entry which is preliminary data.</text>
</comment>
<accession>A0AAV4SFT7</accession>
<proteinExistence type="predicted"/>
<protein>
    <submittedName>
        <fullName evidence="1">Uncharacterized protein</fullName>
    </submittedName>
</protein>
<evidence type="ECO:0000313" key="2">
    <source>
        <dbReference type="Proteomes" id="UP001054945"/>
    </source>
</evidence>